<reference evidence="1 2" key="1">
    <citation type="submission" date="2019-03" db="EMBL/GenBank/DDBJ databases">
        <title>Genomics of glacier-inhabiting Cryobacterium strains.</title>
        <authorList>
            <person name="Liu Q."/>
            <person name="Xin Y.-H."/>
        </authorList>
    </citation>
    <scope>NUCLEOTIDE SEQUENCE [LARGE SCALE GENOMIC DNA]</scope>
    <source>
        <strain evidence="1 2">TMT1-1</strain>
    </source>
</reference>
<gene>
    <name evidence="1" type="ORF">E3T27_06245</name>
</gene>
<dbReference type="OrthoDB" id="9807577at2"/>
<evidence type="ECO:0000313" key="1">
    <source>
        <dbReference type="EMBL" id="TFD27353.1"/>
    </source>
</evidence>
<accession>A0A4R8ZIQ8</accession>
<sequence>MTTLPIERADQRWAEISDDGLYRYLLGRRWDENLPECVFIMLNPSTADSTKDDPTIRRCINFARSLGCGSLLVGNLYAFRATDPRELFKAAEPTGGRKNDEVLTELLGRGDVVIAGWGAHGKSERVAEVLRLPGAERIAALALTKAGAPRHPLYVPGSATPATWRMTA</sequence>
<proteinExistence type="predicted"/>
<dbReference type="AlphaFoldDB" id="A0A4R8ZIQ8"/>
<dbReference type="Pfam" id="PF07799">
    <property type="entry name" value="DUF1643"/>
    <property type="match status" value="1"/>
</dbReference>
<dbReference type="RefSeq" id="WP_134571941.1">
    <property type="nucleotide sequence ID" value="NZ_SOGT01000006.1"/>
</dbReference>
<evidence type="ECO:0000313" key="2">
    <source>
        <dbReference type="Proteomes" id="UP000298424"/>
    </source>
</evidence>
<dbReference type="InterPro" id="IPR012441">
    <property type="entry name" value="DUF1643"/>
</dbReference>
<organism evidence="1 2">
    <name type="scientific">Cryobacterium lyxosi</name>
    <dbReference type="NCBI Taxonomy" id="1259228"/>
    <lineage>
        <taxon>Bacteria</taxon>
        <taxon>Bacillati</taxon>
        <taxon>Actinomycetota</taxon>
        <taxon>Actinomycetes</taxon>
        <taxon>Micrococcales</taxon>
        <taxon>Microbacteriaceae</taxon>
        <taxon>Cryobacterium</taxon>
    </lineage>
</organism>
<comment type="caution">
    <text evidence="1">The sequence shown here is derived from an EMBL/GenBank/DDBJ whole genome shotgun (WGS) entry which is preliminary data.</text>
</comment>
<name>A0A4R8ZIQ8_9MICO</name>
<dbReference type="Proteomes" id="UP000298424">
    <property type="component" value="Unassembled WGS sequence"/>
</dbReference>
<protein>
    <submittedName>
        <fullName evidence="1">DUF1643 domain-containing protein</fullName>
    </submittedName>
</protein>
<keyword evidence="2" id="KW-1185">Reference proteome</keyword>
<dbReference type="EMBL" id="SOGT01000006">
    <property type="protein sequence ID" value="TFD27353.1"/>
    <property type="molecule type" value="Genomic_DNA"/>
</dbReference>